<dbReference type="EMBL" id="FXAM01000001">
    <property type="protein sequence ID" value="SMF93964.1"/>
    <property type="molecule type" value="Genomic_DNA"/>
</dbReference>
<evidence type="ECO:0000313" key="2">
    <source>
        <dbReference type="Proteomes" id="UP000192923"/>
    </source>
</evidence>
<keyword evidence="2" id="KW-1185">Reference proteome</keyword>
<accession>A0A1Y6D0P0</accession>
<organism evidence="1 2">
    <name type="scientific">Methylomagnum ishizawai</name>
    <dbReference type="NCBI Taxonomy" id="1760988"/>
    <lineage>
        <taxon>Bacteria</taxon>
        <taxon>Pseudomonadati</taxon>
        <taxon>Pseudomonadota</taxon>
        <taxon>Gammaproteobacteria</taxon>
        <taxon>Methylococcales</taxon>
        <taxon>Methylococcaceae</taxon>
        <taxon>Methylomagnum</taxon>
    </lineage>
</organism>
<gene>
    <name evidence="1" type="ORF">SAMN02949497_1260</name>
</gene>
<reference evidence="1 2" key="1">
    <citation type="submission" date="2016-12" db="EMBL/GenBank/DDBJ databases">
        <authorList>
            <person name="Song W.-J."/>
            <person name="Kurnit D.M."/>
        </authorList>
    </citation>
    <scope>NUCLEOTIDE SEQUENCE [LARGE SCALE GENOMIC DNA]</scope>
    <source>
        <strain evidence="1 2">175</strain>
    </source>
</reference>
<dbReference type="AlphaFoldDB" id="A0A1Y6D0P0"/>
<evidence type="ECO:0000313" key="1">
    <source>
        <dbReference type="EMBL" id="SMF93964.1"/>
    </source>
</evidence>
<protein>
    <submittedName>
        <fullName evidence="1">Uncharacterized protein</fullName>
    </submittedName>
</protein>
<dbReference type="Proteomes" id="UP000192923">
    <property type="component" value="Unassembled WGS sequence"/>
</dbReference>
<dbReference type="OrthoDB" id="9128719at2"/>
<name>A0A1Y6D0P0_9GAMM</name>
<dbReference type="STRING" id="1760988.SAMN02949497_1260"/>
<dbReference type="RefSeq" id="WP_085210942.1">
    <property type="nucleotide sequence ID" value="NZ_FXAM01000001.1"/>
</dbReference>
<sequence>MKIRVGVLVSKGKKTGEGHTKPYRAAVKVDGQQYAAIVKHLPLDTVLAECVCAMVMRGWGLPVPEPVLIREHGEWLFASLEVGYPNLKQRLGLHDGLPPDTQVLLTKYAAMIVCGWADAPRALAVDELIANADRNLGNFLWDGVDHAYIDHERTLGLAPHEHNIMVVLAELAGKLDAMESGAVASALALDRSIPSEIESPEDVDFSGYVHYIEKRLGELPAKVLERFPQPDDLFAVKP</sequence>
<proteinExistence type="predicted"/>